<protein>
    <submittedName>
        <fullName evidence="1">Putative membrane protein</fullName>
    </submittedName>
</protein>
<name>A0A1X7MU88_9LACT</name>
<reference evidence="1 2" key="1">
    <citation type="submission" date="2017-04" db="EMBL/GenBank/DDBJ databases">
        <authorList>
            <person name="Afonso C.L."/>
            <person name="Miller P.J."/>
            <person name="Scott M.A."/>
            <person name="Spackman E."/>
            <person name="Goraichik I."/>
            <person name="Dimitrov K.M."/>
            <person name="Suarez D.L."/>
            <person name="Swayne D.E."/>
        </authorList>
    </citation>
    <scope>NUCLEOTIDE SEQUENCE [LARGE SCALE GENOMIC DNA]</scope>
    <source>
        <strain evidence="1 2">LMG26642</strain>
    </source>
</reference>
<evidence type="ECO:0000313" key="1">
    <source>
        <dbReference type="EMBL" id="SMH28402.1"/>
    </source>
</evidence>
<proteinExistence type="predicted"/>
<dbReference type="OrthoDB" id="1787194at2"/>
<gene>
    <name evidence="1" type="ORF">SAMN04488700_0903</name>
</gene>
<sequence>MMLLPFVLIGYLVYVGINRKHSVEHSKPLEIAKVRLAKGELSFEEFEQIKKNILEE</sequence>
<keyword evidence="2" id="KW-1185">Reference proteome</keyword>
<dbReference type="EMBL" id="FXBJ01000002">
    <property type="protein sequence ID" value="SMH28402.1"/>
    <property type="molecule type" value="Genomic_DNA"/>
</dbReference>
<dbReference type="AlphaFoldDB" id="A0A1X7MU88"/>
<dbReference type="STRING" id="1073423.SAMN04488700_0903"/>
<evidence type="ECO:0000313" key="2">
    <source>
        <dbReference type="Proteomes" id="UP000193435"/>
    </source>
</evidence>
<accession>A0A1X7MU88</accession>
<dbReference type="RefSeq" id="WP_143062479.1">
    <property type="nucleotide sequence ID" value="NZ_FOAH01000006.1"/>
</dbReference>
<organism evidence="1 2">
    <name type="scientific">Carnobacterium iners</name>
    <dbReference type="NCBI Taxonomy" id="1073423"/>
    <lineage>
        <taxon>Bacteria</taxon>
        <taxon>Bacillati</taxon>
        <taxon>Bacillota</taxon>
        <taxon>Bacilli</taxon>
        <taxon>Lactobacillales</taxon>
        <taxon>Carnobacteriaceae</taxon>
        <taxon>Carnobacterium</taxon>
    </lineage>
</organism>
<dbReference type="Proteomes" id="UP000193435">
    <property type="component" value="Unassembled WGS sequence"/>
</dbReference>